<dbReference type="EC" id="2.7.7.9" evidence="2 8"/>
<dbReference type="InterPro" id="IPR005835">
    <property type="entry name" value="NTP_transferase_dom"/>
</dbReference>
<evidence type="ECO:0000256" key="3">
    <source>
        <dbReference type="ARBA" id="ARBA00019048"/>
    </source>
</evidence>
<evidence type="ECO:0000313" key="11">
    <source>
        <dbReference type="Proteomes" id="UP000838100"/>
    </source>
</evidence>
<sequence>MNVKKAIFPVAGMGTRFLPATKACPKEMLPVVDKPLIQYAVEEAVAAGITDLVFVTSSTKRAIEDHFDKNFELEHKLGEAGKDELLETVRSIIPPHVNCYYVRQPEALGLGHAVLCAKDIIGAEPVAILLADDMIYSPNVPALNTMVAKAEQGCSVVAIEEVPREQVYKYGVIAPAEQHGDMYKLGGIVEKPSVEEAPSNLSVVGRYVLQPRIFELLATTERGAGGEIQLTDAIAELLKEEQVYGFKFDGIRYDCGSKLGHMKANVEYGLRHEELESKFKEYLVDLLADS</sequence>
<dbReference type="NCBIfam" id="TIGR01099">
    <property type="entry name" value="galU"/>
    <property type="match status" value="1"/>
</dbReference>
<comment type="function">
    <text evidence="6">May play a role in stationary phase survival.</text>
</comment>
<dbReference type="GO" id="GO:0003983">
    <property type="term" value="F:UTP:glucose-1-phosphate uridylyltransferase activity"/>
    <property type="evidence" value="ECO:0007669"/>
    <property type="project" value="UniProtKB-EC"/>
</dbReference>
<dbReference type="InterPro" id="IPR005771">
    <property type="entry name" value="GalU_uridylyltTrfase_bac/arc"/>
</dbReference>
<reference evidence="10" key="1">
    <citation type="submission" date="2021-12" db="EMBL/GenBank/DDBJ databases">
        <authorList>
            <person name="Rodrigo-Torres L."/>
            <person name="Arahal R. D."/>
            <person name="Lucena T."/>
        </authorList>
    </citation>
    <scope>NUCLEOTIDE SEQUENCE</scope>
    <source>
        <strain evidence="10">CECT 8267</strain>
    </source>
</reference>
<protein>
    <recommendedName>
        <fullName evidence="3 8">UTP--glucose-1-phosphate uridylyltransferase</fullName>
        <ecNumber evidence="2 8">2.7.7.9</ecNumber>
    </recommendedName>
    <alternativeName>
        <fullName evidence="8">UDP-glucose pyrophosphorylase</fullName>
    </alternativeName>
</protein>
<evidence type="ECO:0000313" key="10">
    <source>
        <dbReference type="EMBL" id="CAH0992004.1"/>
    </source>
</evidence>
<comment type="caution">
    <text evidence="10">The sequence shown here is derived from an EMBL/GenBank/DDBJ whole genome shotgun (WGS) entry which is preliminary data.</text>
</comment>
<comment type="similarity">
    <text evidence="1 8">Belongs to the UDPGP type 2 family.</text>
</comment>
<comment type="catalytic activity">
    <reaction evidence="7 8">
        <text>alpha-D-glucose 1-phosphate + UTP + H(+) = UDP-alpha-D-glucose + diphosphate</text>
        <dbReference type="Rhea" id="RHEA:19889"/>
        <dbReference type="ChEBI" id="CHEBI:15378"/>
        <dbReference type="ChEBI" id="CHEBI:33019"/>
        <dbReference type="ChEBI" id="CHEBI:46398"/>
        <dbReference type="ChEBI" id="CHEBI:58601"/>
        <dbReference type="ChEBI" id="CHEBI:58885"/>
        <dbReference type="EC" id="2.7.7.9"/>
    </reaction>
</comment>
<dbReference type="EMBL" id="CAKLPX010000002">
    <property type="protein sequence ID" value="CAH0992004.1"/>
    <property type="molecule type" value="Genomic_DNA"/>
</dbReference>
<dbReference type="Proteomes" id="UP000838100">
    <property type="component" value="Unassembled WGS sequence"/>
</dbReference>
<name>A0ABM9AFL9_9GAMM</name>
<evidence type="ECO:0000256" key="6">
    <source>
        <dbReference type="ARBA" id="ARBA00037294"/>
    </source>
</evidence>
<evidence type="ECO:0000256" key="7">
    <source>
        <dbReference type="ARBA" id="ARBA00048128"/>
    </source>
</evidence>
<evidence type="ECO:0000259" key="9">
    <source>
        <dbReference type="Pfam" id="PF00483"/>
    </source>
</evidence>
<dbReference type="PANTHER" id="PTHR43197:SF1">
    <property type="entry name" value="UTP--GLUCOSE-1-PHOSPHATE URIDYLYLTRANSFERASE"/>
    <property type="match status" value="1"/>
</dbReference>
<dbReference type="SUPFAM" id="SSF53448">
    <property type="entry name" value="Nucleotide-diphospho-sugar transferases"/>
    <property type="match status" value="1"/>
</dbReference>
<evidence type="ECO:0000256" key="4">
    <source>
        <dbReference type="ARBA" id="ARBA00022679"/>
    </source>
</evidence>
<evidence type="ECO:0000256" key="5">
    <source>
        <dbReference type="ARBA" id="ARBA00022695"/>
    </source>
</evidence>
<dbReference type="Gene3D" id="3.90.550.10">
    <property type="entry name" value="Spore Coat Polysaccharide Biosynthesis Protein SpsA, Chain A"/>
    <property type="match status" value="1"/>
</dbReference>
<accession>A0ABM9AFL9</accession>
<keyword evidence="5 8" id="KW-0548">Nucleotidyltransferase</keyword>
<proteinExistence type="inferred from homology"/>
<evidence type="ECO:0000256" key="1">
    <source>
        <dbReference type="ARBA" id="ARBA00006890"/>
    </source>
</evidence>
<dbReference type="RefSeq" id="WP_237444702.1">
    <property type="nucleotide sequence ID" value="NZ_CAKLPX010000002.1"/>
</dbReference>
<organism evidence="10 11">
    <name type="scientific">Sinobacterium norvegicum</name>
    <dbReference type="NCBI Taxonomy" id="1641715"/>
    <lineage>
        <taxon>Bacteria</taxon>
        <taxon>Pseudomonadati</taxon>
        <taxon>Pseudomonadota</taxon>
        <taxon>Gammaproteobacteria</taxon>
        <taxon>Cellvibrionales</taxon>
        <taxon>Spongiibacteraceae</taxon>
        <taxon>Sinobacterium</taxon>
    </lineage>
</organism>
<dbReference type="InterPro" id="IPR029044">
    <property type="entry name" value="Nucleotide-diphossugar_trans"/>
</dbReference>
<dbReference type="CDD" id="cd02541">
    <property type="entry name" value="UGPase_prokaryotic"/>
    <property type="match status" value="1"/>
</dbReference>
<keyword evidence="11" id="KW-1185">Reference proteome</keyword>
<dbReference type="Pfam" id="PF00483">
    <property type="entry name" value="NTP_transferase"/>
    <property type="match status" value="1"/>
</dbReference>
<evidence type="ECO:0000256" key="8">
    <source>
        <dbReference type="RuleBase" id="RU361259"/>
    </source>
</evidence>
<keyword evidence="4 8" id="KW-0808">Transferase</keyword>
<evidence type="ECO:0000256" key="2">
    <source>
        <dbReference type="ARBA" id="ARBA00012415"/>
    </source>
</evidence>
<dbReference type="PANTHER" id="PTHR43197">
    <property type="entry name" value="UTP--GLUCOSE-1-PHOSPHATE URIDYLYLTRANSFERASE"/>
    <property type="match status" value="1"/>
</dbReference>
<feature type="domain" description="Nucleotidyl transferase" evidence="9">
    <location>
        <begin position="10"/>
        <end position="262"/>
    </location>
</feature>
<gene>
    <name evidence="10" type="primary">gtaB</name>
    <name evidence="10" type="ORF">SIN8267_02119</name>
</gene>